<dbReference type="NCBIfam" id="TIGR01071">
    <property type="entry name" value="rplO_bact"/>
    <property type="match status" value="1"/>
</dbReference>
<dbReference type="SUPFAM" id="SSF52080">
    <property type="entry name" value="Ribosomal proteins L15p and L18e"/>
    <property type="match status" value="1"/>
</dbReference>
<evidence type="ECO:0000313" key="9">
    <source>
        <dbReference type="Proteomes" id="UP000178428"/>
    </source>
</evidence>
<dbReference type="GO" id="GO:0003735">
    <property type="term" value="F:structural constituent of ribosome"/>
    <property type="evidence" value="ECO:0007669"/>
    <property type="project" value="InterPro"/>
</dbReference>
<dbReference type="PANTHER" id="PTHR12934:SF11">
    <property type="entry name" value="LARGE RIBOSOMAL SUBUNIT PROTEIN UL15M"/>
    <property type="match status" value="1"/>
</dbReference>
<keyword evidence="3 4" id="KW-0687">Ribonucleoprotein</keyword>
<feature type="region of interest" description="Disordered" evidence="6">
    <location>
        <begin position="1"/>
        <end position="44"/>
    </location>
</feature>
<comment type="similarity">
    <text evidence="1 4 5">Belongs to the universal ribosomal protein uL15 family.</text>
</comment>
<dbReference type="InterPro" id="IPR021131">
    <property type="entry name" value="Ribosomal_uL15/eL18"/>
</dbReference>
<comment type="subunit">
    <text evidence="4">Part of the 50S ribosomal subunit.</text>
</comment>
<keyword evidence="4" id="KW-0699">rRNA-binding</keyword>
<dbReference type="Gene3D" id="3.100.10.10">
    <property type="match status" value="1"/>
</dbReference>
<sequence>MQLHNLKPKIGKKNKKRIGRGGKRGTYSGRGIKGQKARAGHRMRPEMRDILKKIPKLRGYRSKIRPNKIATVNIGDLEKKFVSGDKITPQILVKSGLLKKIGGQTPAVKLLGSGEITKKLMVSDCQISGPAKDKIEKAGGTVSLKNNKN</sequence>
<accession>A0A1G2EZD1</accession>
<feature type="compositionally biased region" description="Basic residues" evidence="6">
    <location>
        <begin position="1"/>
        <end position="23"/>
    </location>
</feature>
<organism evidence="8 9">
    <name type="scientific">Candidatus Niyogibacteria bacterium RIFCSPLOWO2_02_FULL_45_13</name>
    <dbReference type="NCBI Taxonomy" id="1801725"/>
    <lineage>
        <taxon>Bacteria</taxon>
        <taxon>Candidatus Niyogiibacteriota</taxon>
    </lineage>
</organism>
<dbReference type="GO" id="GO:0022625">
    <property type="term" value="C:cytosolic large ribosomal subunit"/>
    <property type="evidence" value="ECO:0007669"/>
    <property type="project" value="TreeGrafter"/>
</dbReference>
<dbReference type="AlphaFoldDB" id="A0A1G2EZD1"/>
<evidence type="ECO:0000256" key="2">
    <source>
        <dbReference type="ARBA" id="ARBA00022980"/>
    </source>
</evidence>
<comment type="function">
    <text evidence="4">Binds to the 23S rRNA.</text>
</comment>
<feature type="domain" description="Large ribosomal subunit protein uL15/eL18" evidence="7">
    <location>
        <begin position="71"/>
        <end position="142"/>
    </location>
</feature>
<dbReference type="InterPro" id="IPR005749">
    <property type="entry name" value="Ribosomal_uL15_bac-type"/>
</dbReference>
<evidence type="ECO:0000256" key="4">
    <source>
        <dbReference type="HAMAP-Rule" id="MF_01341"/>
    </source>
</evidence>
<reference evidence="8 9" key="1">
    <citation type="journal article" date="2016" name="Nat. Commun.">
        <title>Thousands of microbial genomes shed light on interconnected biogeochemical processes in an aquifer system.</title>
        <authorList>
            <person name="Anantharaman K."/>
            <person name="Brown C.T."/>
            <person name="Hug L.A."/>
            <person name="Sharon I."/>
            <person name="Castelle C.J."/>
            <person name="Probst A.J."/>
            <person name="Thomas B.C."/>
            <person name="Singh A."/>
            <person name="Wilkins M.J."/>
            <person name="Karaoz U."/>
            <person name="Brodie E.L."/>
            <person name="Williams K.H."/>
            <person name="Hubbard S.S."/>
            <person name="Banfield J.F."/>
        </authorList>
    </citation>
    <scope>NUCLEOTIDE SEQUENCE [LARGE SCALE GENOMIC DNA]</scope>
</reference>
<evidence type="ECO:0000313" key="8">
    <source>
        <dbReference type="EMBL" id="OGZ31184.1"/>
    </source>
</evidence>
<evidence type="ECO:0000259" key="7">
    <source>
        <dbReference type="Pfam" id="PF00828"/>
    </source>
</evidence>
<evidence type="ECO:0000256" key="1">
    <source>
        <dbReference type="ARBA" id="ARBA00007320"/>
    </source>
</evidence>
<gene>
    <name evidence="4" type="primary">rplO</name>
    <name evidence="8" type="ORF">A3J00_01390</name>
</gene>
<name>A0A1G2EZD1_9BACT</name>
<dbReference type="GO" id="GO:0006412">
    <property type="term" value="P:translation"/>
    <property type="evidence" value="ECO:0007669"/>
    <property type="project" value="UniProtKB-UniRule"/>
</dbReference>
<dbReference type="InterPro" id="IPR001196">
    <property type="entry name" value="Ribosomal_uL15_CS"/>
</dbReference>
<dbReference type="Proteomes" id="UP000178428">
    <property type="component" value="Unassembled WGS sequence"/>
</dbReference>
<dbReference type="HAMAP" id="MF_01341">
    <property type="entry name" value="Ribosomal_uL15"/>
    <property type="match status" value="1"/>
</dbReference>
<comment type="caution">
    <text evidence="8">The sequence shown here is derived from an EMBL/GenBank/DDBJ whole genome shotgun (WGS) entry which is preliminary data.</text>
</comment>
<keyword evidence="4" id="KW-0694">RNA-binding</keyword>
<dbReference type="InterPro" id="IPR036227">
    <property type="entry name" value="Ribosomal_uL15/eL18_sf"/>
</dbReference>
<dbReference type="PANTHER" id="PTHR12934">
    <property type="entry name" value="50S RIBOSOMAL PROTEIN L15"/>
    <property type="match status" value="1"/>
</dbReference>
<evidence type="ECO:0000256" key="3">
    <source>
        <dbReference type="ARBA" id="ARBA00023274"/>
    </source>
</evidence>
<dbReference type="Pfam" id="PF00828">
    <property type="entry name" value="Ribosomal_L27A"/>
    <property type="match status" value="1"/>
</dbReference>
<evidence type="ECO:0000256" key="5">
    <source>
        <dbReference type="RuleBase" id="RU003888"/>
    </source>
</evidence>
<dbReference type="EMBL" id="MHMR01000007">
    <property type="protein sequence ID" value="OGZ31184.1"/>
    <property type="molecule type" value="Genomic_DNA"/>
</dbReference>
<dbReference type="STRING" id="1801725.A3J00_01390"/>
<proteinExistence type="inferred from homology"/>
<dbReference type="GO" id="GO:0019843">
    <property type="term" value="F:rRNA binding"/>
    <property type="evidence" value="ECO:0007669"/>
    <property type="project" value="UniProtKB-UniRule"/>
</dbReference>
<feature type="compositionally biased region" description="Basic residues" evidence="6">
    <location>
        <begin position="33"/>
        <end position="42"/>
    </location>
</feature>
<evidence type="ECO:0000256" key="6">
    <source>
        <dbReference type="SAM" id="MobiDB-lite"/>
    </source>
</evidence>
<keyword evidence="2 4" id="KW-0689">Ribosomal protein</keyword>
<protein>
    <recommendedName>
        <fullName evidence="4">Large ribosomal subunit protein uL15</fullName>
    </recommendedName>
</protein>
<dbReference type="InterPro" id="IPR030878">
    <property type="entry name" value="Ribosomal_uL15"/>
</dbReference>
<dbReference type="PROSITE" id="PS00475">
    <property type="entry name" value="RIBOSOMAL_L15"/>
    <property type="match status" value="1"/>
</dbReference>